<name>A0A6G1KWT1_9PEZI</name>
<dbReference type="EMBL" id="ML995901">
    <property type="protein sequence ID" value="KAF2765086.1"/>
    <property type="molecule type" value="Genomic_DNA"/>
</dbReference>
<reference evidence="2" key="1">
    <citation type="journal article" date="2020" name="Stud. Mycol.">
        <title>101 Dothideomycetes genomes: a test case for predicting lifestyles and emergence of pathogens.</title>
        <authorList>
            <person name="Haridas S."/>
            <person name="Albert R."/>
            <person name="Binder M."/>
            <person name="Bloem J."/>
            <person name="Labutti K."/>
            <person name="Salamov A."/>
            <person name="Andreopoulos B."/>
            <person name="Baker S."/>
            <person name="Barry K."/>
            <person name="Bills G."/>
            <person name="Bluhm B."/>
            <person name="Cannon C."/>
            <person name="Castanera R."/>
            <person name="Culley D."/>
            <person name="Daum C."/>
            <person name="Ezra D."/>
            <person name="Gonzalez J."/>
            <person name="Henrissat B."/>
            <person name="Kuo A."/>
            <person name="Liang C."/>
            <person name="Lipzen A."/>
            <person name="Lutzoni F."/>
            <person name="Magnuson J."/>
            <person name="Mondo S."/>
            <person name="Nolan M."/>
            <person name="Ohm R."/>
            <person name="Pangilinan J."/>
            <person name="Park H.-J."/>
            <person name="Ramirez L."/>
            <person name="Alfaro M."/>
            <person name="Sun H."/>
            <person name="Tritt A."/>
            <person name="Yoshinaga Y."/>
            <person name="Zwiers L.-H."/>
            <person name="Turgeon B."/>
            <person name="Goodwin S."/>
            <person name="Spatafora J."/>
            <person name="Crous P."/>
            <person name="Grigoriev I."/>
        </authorList>
    </citation>
    <scope>NUCLEOTIDE SEQUENCE</scope>
    <source>
        <strain evidence="2">CBS 116005</strain>
    </source>
</reference>
<keyword evidence="1" id="KW-1133">Transmembrane helix</keyword>
<organism evidence="2 3">
    <name type="scientific">Teratosphaeria nubilosa</name>
    <dbReference type="NCBI Taxonomy" id="161662"/>
    <lineage>
        <taxon>Eukaryota</taxon>
        <taxon>Fungi</taxon>
        <taxon>Dikarya</taxon>
        <taxon>Ascomycota</taxon>
        <taxon>Pezizomycotina</taxon>
        <taxon>Dothideomycetes</taxon>
        <taxon>Dothideomycetidae</taxon>
        <taxon>Mycosphaerellales</taxon>
        <taxon>Teratosphaeriaceae</taxon>
        <taxon>Teratosphaeria</taxon>
    </lineage>
</organism>
<protein>
    <submittedName>
        <fullName evidence="2">Uncharacterized protein</fullName>
    </submittedName>
</protein>
<evidence type="ECO:0000256" key="1">
    <source>
        <dbReference type="SAM" id="Phobius"/>
    </source>
</evidence>
<evidence type="ECO:0000313" key="3">
    <source>
        <dbReference type="Proteomes" id="UP000799436"/>
    </source>
</evidence>
<keyword evidence="3" id="KW-1185">Reference proteome</keyword>
<sequence>MTKSMLNVSGWQNLRSSTITIAYTAFCCGVLELFSSLIRLAHSVSFPCLKRREREFLRSFLVGYDLHAHNVHGVAVVLSMPVTSPPLVRPDSIDTLRNVPTRAIASV</sequence>
<dbReference type="AlphaFoldDB" id="A0A6G1KWT1"/>
<dbReference type="Proteomes" id="UP000799436">
    <property type="component" value="Unassembled WGS sequence"/>
</dbReference>
<gene>
    <name evidence="2" type="ORF">EJ03DRAFT_220239</name>
</gene>
<feature type="transmembrane region" description="Helical" evidence="1">
    <location>
        <begin position="20"/>
        <end position="42"/>
    </location>
</feature>
<accession>A0A6G1KWT1</accession>
<keyword evidence="1" id="KW-0812">Transmembrane</keyword>
<proteinExistence type="predicted"/>
<keyword evidence="1" id="KW-0472">Membrane</keyword>
<evidence type="ECO:0000313" key="2">
    <source>
        <dbReference type="EMBL" id="KAF2765086.1"/>
    </source>
</evidence>